<name>A0A645GLS1_9ZZZZ</name>
<protein>
    <submittedName>
        <fullName evidence="1">Uncharacterized protein</fullName>
    </submittedName>
</protein>
<gene>
    <name evidence="1" type="ORF">SDC9_175271</name>
</gene>
<dbReference type="EMBL" id="VSSQ01077863">
    <property type="protein sequence ID" value="MPN27837.1"/>
    <property type="molecule type" value="Genomic_DNA"/>
</dbReference>
<comment type="caution">
    <text evidence="1">The sequence shown here is derived from an EMBL/GenBank/DDBJ whole genome shotgun (WGS) entry which is preliminary data.</text>
</comment>
<proteinExistence type="predicted"/>
<sequence length="69" mass="7986">MLPRDMVHIAQVNFEFFTHTKHVSILIIKIKIVSIGNILSYNGSAWLKVSYLLKRIVILIINSLNCKFE</sequence>
<accession>A0A645GLS1</accession>
<evidence type="ECO:0000313" key="1">
    <source>
        <dbReference type="EMBL" id="MPN27837.1"/>
    </source>
</evidence>
<organism evidence="1">
    <name type="scientific">bioreactor metagenome</name>
    <dbReference type="NCBI Taxonomy" id="1076179"/>
    <lineage>
        <taxon>unclassified sequences</taxon>
        <taxon>metagenomes</taxon>
        <taxon>ecological metagenomes</taxon>
    </lineage>
</organism>
<dbReference type="AlphaFoldDB" id="A0A645GLS1"/>
<reference evidence="1" key="1">
    <citation type="submission" date="2019-08" db="EMBL/GenBank/DDBJ databases">
        <authorList>
            <person name="Kucharzyk K."/>
            <person name="Murdoch R.W."/>
            <person name="Higgins S."/>
            <person name="Loffler F."/>
        </authorList>
    </citation>
    <scope>NUCLEOTIDE SEQUENCE</scope>
</reference>